<dbReference type="Gene3D" id="1.25.10.10">
    <property type="entry name" value="Leucine-rich Repeat Variant"/>
    <property type="match status" value="1"/>
</dbReference>
<dbReference type="InterPro" id="IPR011989">
    <property type="entry name" value="ARM-like"/>
</dbReference>
<dbReference type="InterPro" id="IPR033133">
    <property type="entry name" value="PUM-HD"/>
</dbReference>
<feature type="repeat" description="Pumilio" evidence="7">
    <location>
        <begin position="832"/>
        <end position="873"/>
    </location>
</feature>
<keyword evidence="11" id="KW-1185">Reference proteome</keyword>
<feature type="domain" description="PUM-HD" evidence="9">
    <location>
        <begin position="559"/>
        <end position="899"/>
    </location>
</feature>
<feature type="repeat" description="Pumilio" evidence="7">
    <location>
        <begin position="760"/>
        <end position="795"/>
    </location>
</feature>
<dbReference type="InterPro" id="IPR016024">
    <property type="entry name" value="ARM-type_fold"/>
</dbReference>
<feature type="compositionally biased region" description="Polar residues" evidence="8">
    <location>
        <begin position="206"/>
        <end position="219"/>
    </location>
</feature>
<protein>
    <recommendedName>
        <fullName evidence="9">PUM-HD domain-containing protein</fullName>
    </recommendedName>
</protein>
<dbReference type="CDD" id="cd07920">
    <property type="entry name" value="Pumilio"/>
    <property type="match status" value="1"/>
</dbReference>
<dbReference type="GO" id="GO:0003729">
    <property type="term" value="F:mRNA binding"/>
    <property type="evidence" value="ECO:0007669"/>
    <property type="project" value="TreeGrafter"/>
</dbReference>
<dbReference type="Pfam" id="PF07990">
    <property type="entry name" value="NABP"/>
    <property type="match status" value="1"/>
</dbReference>
<comment type="subcellular location">
    <subcellularLocation>
        <location evidence="1">Cytoplasm</location>
    </subcellularLocation>
</comment>
<sequence length="912" mass="100580">MATESPLRMPSHSEAATFAPSTPNMAMEDLGLLRKGQKFRGNGRDTAPNRSGSAPPSMEGSFLAINNLICQQSSNLENLSNALQNSESEKQSYLAFYDSNVNPNPRLPTPPIARENRHMRCDVGRFGNNWGLTSIDDSGDNSLHFSQVTLSTHKEEYEDDHSSHQPFDDLVDRTNGFWSGEDTSSLVGQSRSLVDLIEEDYPCTSPVHNQSHSLSSGTTDEAADHDVASSSLHNPPVGTSNAVASTLGADRVGLSLNADPSTAPVSSLSPLKCTGTTKPLQTLRKGNLRIADSIIIESEMRDLNISSLPVSKDQKYQQQMQHSYQGNVLQHQVQQQQNNSFQVQSVKSQMSSQGLNSSYIGMDQFLRGPSKFSAEVQPVLQSSGFTPPLYASAAAYMTSPNPFYSNLQPPGLYSPQYGVGGYALSSAAVPPFVAGYPPHGAIPMVFDGPASPNFGARMPGTSTGGSIAHGTDMQHWNKFYGQLGYPTQTPFTDPAHSRYYQQYPSSPLASPVLPASPVGGTGSSGVRNELRFPPGTGRYAAAYSGWQGQRGSESFNDTKIYNFIEELKSGKGRRFELSDIAGNIVEFSADQHGSRFIQQKLETCSPEEKASVFKEVLPFAPKLMTDVFGNYVIQKFFEYGSPEQRKELANQLTGQILPLSLQMYGCRVIQKALEVIELDQKSQLVLELDGHVMRCVRDQNGNHVIQKCIESIPTEKIGFIISAFRSHVAALSMHPYGCRVIQRVLERCTDELQCQFIVDEILDSVCELAQDQYGNYVTQHVLERGKSQERCQIISKLSGHVVQLSQHKFASNVVEKCLEYGGATERELIIEEILGQNEGNDNLLVMMKDQFANYVVQKILDTCTDTQREMLLNRIKTHVHALKKYTYGKHIVARFEQQFGEGKFFYNVASTA</sequence>
<dbReference type="SMART" id="SM00025">
    <property type="entry name" value="Pumilio"/>
    <property type="match status" value="8"/>
</dbReference>
<dbReference type="InterPro" id="IPR001313">
    <property type="entry name" value="Pumilio_RNA-bd_rpt"/>
</dbReference>
<dbReference type="InterPro" id="IPR033712">
    <property type="entry name" value="Pumilio_RNA-bd"/>
</dbReference>
<comment type="function">
    <text evidence="6">Sequence-specific RNA-binding protein that regulates translation and mRNA stability by binding the 3'-UTR of target mRNAs. Binds the APUM-binding elements (APBEs) in the 3'-UTR mRNA sequence of CLV1, PNH, WUS and FAS2.</text>
</comment>
<keyword evidence="4" id="KW-0810">Translation regulation</keyword>
<dbReference type="PANTHER" id="PTHR12537">
    <property type="entry name" value="RNA BINDING PROTEIN PUMILIO-RELATED"/>
    <property type="match status" value="1"/>
</dbReference>
<dbReference type="PROSITE" id="PS50303">
    <property type="entry name" value="PUM_HD"/>
    <property type="match status" value="1"/>
</dbReference>
<keyword evidence="2" id="KW-0963">Cytoplasm</keyword>
<evidence type="ECO:0000256" key="1">
    <source>
        <dbReference type="ARBA" id="ARBA00004496"/>
    </source>
</evidence>
<dbReference type="GO" id="GO:0006417">
    <property type="term" value="P:regulation of translation"/>
    <property type="evidence" value="ECO:0007669"/>
    <property type="project" value="UniProtKB-KW"/>
</dbReference>
<keyword evidence="3" id="KW-0677">Repeat</keyword>
<keyword evidence="5" id="KW-0694">RNA-binding</keyword>
<evidence type="ECO:0000256" key="4">
    <source>
        <dbReference type="ARBA" id="ARBA00022845"/>
    </source>
</evidence>
<evidence type="ECO:0000256" key="5">
    <source>
        <dbReference type="ARBA" id="ARBA00022884"/>
    </source>
</evidence>
<feature type="region of interest" description="Disordered" evidence="8">
    <location>
        <begin position="204"/>
        <end position="243"/>
    </location>
</feature>
<evidence type="ECO:0000259" key="9">
    <source>
        <dbReference type="PROSITE" id="PS50303"/>
    </source>
</evidence>
<dbReference type="PROSITE" id="PS50302">
    <property type="entry name" value="PUM"/>
    <property type="match status" value="7"/>
</dbReference>
<dbReference type="FunFam" id="1.25.10.10:FF:000004">
    <property type="entry name" value="Pumilio homolog 1 isoform 2"/>
    <property type="match status" value="1"/>
</dbReference>
<evidence type="ECO:0000256" key="3">
    <source>
        <dbReference type="ARBA" id="ARBA00022737"/>
    </source>
</evidence>
<dbReference type="Pfam" id="PF00806">
    <property type="entry name" value="PUF"/>
    <property type="match status" value="8"/>
</dbReference>
<dbReference type="AlphaFoldDB" id="A0A6A6MAV0"/>
<comment type="caution">
    <text evidence="10">The sequence shown here is derived from an EMBL/GenBank/DDBJ whole genome shotgun (WGS) entry which is preliminary data.</text>
</comment>
<feature type="compositionally biased region" description="Polar residues" evidence="8">
    <location>
        <begin position="228"/>
        <end position="243"/>
    </location>
</feature>
<dbReference type="InterPro" id="IPR012940">
    <property type="entry name" value="NABP"/>
</dbReference>
<reference evidence="10 11" key="1">
    <citation type="journal article" date="2020" name="Mol. Plant">
        <title>The Chromosome-Based Rubber Tree Genome Provides New Insights into Spurge Genome Evolution and Rubber Biosynthesis.</title>
        <authorList>
            <person name="Liu J."/>
            <person name="Shi C."/>
            <person name="Shi C.C."/>
            <person name="Li W."/>
            <person name="Zhang Q.J."/>
            <person name="Zhang Y."/>
            <person name="Li K."/>
            <person name="Lu H.F."/>
            <person name="Shi C."/>
            <person name="Zhu S.T."/>
            <person name="Xiao Z.Y."/>
            <person name="Nan H."/>
            <person name="Yue Y."/>
            <person name="Zhu X.G."/>
            <person name="Wu Y."/>
            <person name="Hong X.N."/>
            <person name="Fan G.Y."/>
            <person name="Tong Y."/>
            <person name="Zhang D."/>
            <person name="Mao C.L."/>
            <person name="Liu Y.L."/>
            <person name="Hao S.J."/>
            <person name="Liu W.Q."/>
            <person name="Lv M.Q."/>
            <person name="Zhang H.B."/>
            <person name="Liu Y."/>
            <person name="Hu-Tang G.R."/>
            <person name="Wang J.P."/>
            <person name="Wang J.H."/>
            <person name="Sun Y.H."/>
            <person name="Ni S.B."/>
            <person name="Chen W.B."/>
            <person name="Zhang X.C."/>
            <person name="Jiao Y.N."/>
            <person name="Eichler E.E."/>
            <person name="Li G.H."/>
            <person name="Liu X."/>
            <person name="Gao L.Z."/>
        </authorList>
    </citation>
    <scope>NUCLEOTIDE SEQUENCE [LARGE SCALE GENOMIC DNA]</scope>
    <source>
        <strain evidence="11">cv. GT1</strain>
        <tissue evidence="10">Leaf</tissue>
    </source>
</reference>
<feature type="repeat" description="Pumilio" evidence="7">
    <location>
        <begin position="796"/>
        <end position="831"/>
    </location>
</feature>
<name>A0A6A6MAV0_HEVBR</name>
<feature type="repeat" description="Pumilio" evidence="7">
    <location>
        <begin position="615"/>
        <end position="650"/>
    </location>
</feature>
<dbReference type="PANTHER" id="PTHR12537:SF119">
    <property type="entry name" value="PUMILIO HOMOLOG 6, CHLOROPLASTIC"/>
    <property type="match status" value="1"/>
</dbReference>
<feature type="repeat" description="Pumilio" evidence="7">
    <location>
        <begin position="651"/>
        <end position="687"/>
    </location>
</feature>
<dbReference type="GO" id="GO:0005737">
    <property type="term" value="C:cytoplasm"/>
    <property type="evidence" value="ECO:0007669"/>
    <property type="project" value="UniProtKB-SubCell"/>
</dbReference>
<evidence type="ECO:0000313" key="11">
    <source>
        <dbReference type="Proteomes" id="UP000467840"/>
    </source>
</evidence>
<accession>A0A6A6MAV0</accession>
<evidence type="ECO:0000256" key="7">
    <source>
        <dbReference type="PROSITE-ProRule" id="PRU00317"/>
    </source>
</evidence>
<evidence type="ECO:0000256" key="8">
    <source>
        <dbReference type="SAM" id="MobiDB-lite"/>
    </source>
</evidence>
<feature type="repeat" description="Pumilio" evidence="7">
    <location>
        <begin position="723"/>
        <end position="759"/>
    </location>
</feature>
<evidence type="ECO:0000256" key="6">
    <source>
        <dbReference type="ARBA" id="ARBA00055193"/>
    </source>
</evidence>
<dbReference type="EMBL" id="JAAGAX010000006">
    <property type="protein sequence ID" value="KAF2309625.1"/>
    <property type="molecule type" value="Genomic_DNA"/>
</dbReference>
<proteinExistence type="predicted"/>
<organism evidence="10 11">
    <name type="scientific">Hevea brasiliensis</name>
    <name type="common">Para rubber tree</name>
    <name type="synonym">Siphonia brasiliensis</name>
    <dbReference type="NCBI Taxonomy" id="3981"/>
    <lineage>
        <taxon>Eukaryota</taxon>
        <taxon>Viridiplantae</taxon>
        <taxon>Streptophyta</taxon>
        <taxon>Embryophyta</taxon>
        <taxon>Tracheophyta</taxon>
        <taxon>Spermatophyta</taxon>
        <taxon>Magnoliopsida</taxon>
        <taxon>eudicotyledons</taxon>
        <taxon>Gunneridae</taxon>
        <taxon>Pentapetalae</taxon>
        <taxon>rosids</taxon>
        <taxon>fabids</taxon>
        <taxon>Malpighiales</taxon>
        <taxon>Euphorbiaceae</taxon>
        <taxon>Crotonoideae</taxon>
        <taxon>Micrandreae</taxon>
        <taxon>Hevea</taxon>
    </lineage>
</organism>
<feature type="repeat" description="Pumilio" evidence="7">
    <location>
        <begin position="579"/>
        <end position="614"/>
    </location>
</feature>
<evidence type="ECO:0000313" key="10">
    <source>
        <dbReference type="EMBL" id="KAF2309625.1"/>
    </source>
</evidence>
<feature type="region of interest" description="Disordered" evidence="8">
    <location>
        <begin position="1"/>
        <end position="24"/>
    </location>
</feature>
<gene>
    <name evidence="10" type="ORF">GH714_004334</name>
</gene>
<dbReference type="Proteomes" id="UP000467840">
    <property type="component" value="Chromosome 14"/>
</dbReference>
<dbReference type="SUPFAM" id="SSF48371">
    <property type="entry name" value="ARM repeat"/>
    <property type="match status" value="1"/>
</dbReference>
<evidence type="ECO:0000256" key="2">
    <source>
        <dbReference type="ARBA" id="ARBA00022490"/>
    </source>
</evidence>
<feature type="region of interest" description="Disordered" evidence="8">
    <location>
        <begin position="38"/>
        <end position="58"/>
    </location>
</feature>